<keyword evidence="3" id="KW-1185">Reference proteome</keyword>
<proteinExistence type="predicted"/>
<sequence>MEYTQTDRAQLGDGALLAEFSDGIRTTSDWKSYVVTFGPTDASITNGCSSSNLSPCQVQDNGIPANWYASDFDDSSWPSATEYTASEAGWGRTPTYSNGQCGTITSPLTRETASPSSVATTADECLDPKAVLCGGDSSCTGSDGRFLWGSDLDRDNKMLFRFSGDATVAMSDWLGTPRMGMGPNPMRLAAAFAAAAAAVAVATAQQEADRGAESGDDEDGEDDCDVTLAFDHRSWLNIPALRAAVQAWKRFLVEALHTGDVACALRIARVAPLARVEAERHRANTKVWYERRLAVVVCEMALEEQLCQDGRSSRQISGRRSWFNRQTQGQTVDGVLLLTQPQLVQQRYNGVQSDVRLLQRLFAQPTPPNDYDWIYSDQVGRMEDPARHQVEQRIALLLVGSLAPRLQLRNSADFVHRAVTITGGNLYRDFILLMWPLLTDSDRLSFQQWYQGSSAPPPAMDAPAATTEPSSSSGLRR</sequence>
<protein>
    <submittedName>
        <fullName evidence="2">Uncharacterized protein</fullName>
    </submittedName>
</protein>
<name>A0A1Q9EF85_SYMMI</name>
<gene>
    <name evidence="2" type="ORF">AK812_SmicGene10670</name>
</gene>
<evidence type="ECO:0000313" key="3">
    <source>
        <dbReference type="Proteomes" id="UP000186817"/>
    </source>
</evidence>
<dbReference type="AlphaFoldDB" id="A0A1Q9EF85"/>
<reference evidence="2 3" key="1">
    <citation type="submission" date="2016-02" db="EMBL/GenBank/DDBJ databases">
        <title>Genome analysis of coral dinoflagellate symbionts highlights evolutionary adaptations to a symbiotic lifestyle.</title>
        <authorList>
            <person name="Aranda M."/>
            <person name="Li Y."/>
            <person name="Liew Y.J."/>
            <person name="Baumgarten S."/>
            <person name="Simakov O."/>
            <person name="Wilson M."/>
            <person name="Piel J."/>
            <person name="Ashoor H."/>
            <person name="Bougouffa S."/>
            <person name="Bajic V.B."/>
            <person name="Ryu T."/>
            <person name="Ravasi T."/>
            <person name="Bayer T."/>
            <person name="Micklem G."/>
            <person name="Kim H."/>
            <person name="Bhak J."/>
            <person name="Lajeunesse T.C."/>
            <person name="Voolstra C.R."/>
        </authorList>
    </citation>
    <scope>NUCLEOTIDE SEQUENCE [LARGE SCALE GENOMIC DNA]</scope>
    <source>
        <strain evidence="2 3">CCMP2467</strain>
    </source>
</reference>
<comment type="caution">
    <text evidence="2">The sequence shown here is derived from an EMBL/GenBank/DDBJ whole genome shotgun (WGS) entry which is preliminary data.</text>
</comment>
<dbReference type="EMBL" id="LSRX01000168">
    <property type="protein sequence ID" value="OLQ06080.1"/>
    <property type="molecule type" value="Genomic_DNA"/>
</dbReference>
<evidence type="ECO:0000313" key="2">
    <source>
        <dbReference type="EMBL" id="OLQ06080.1"/>
    </source>
</evidence>
<dbReference type="OrthoDB" id="435630at2759"/>
<feature type="region of interest" description="Disordered" evidence="1">
    <location>
        <begin position="450"/>
        <end position="477"/>
    </location>
</feature>
<accession>A0A1Q9EF85</accession>
<feature type="compositionally biased region" description="Low complexity" evidence="1">
    <location>
        <begin position="461"/>
        <end position="477"/>
    </location>
</feature>
<evidence type="ECO:0000256" key="1">
    <source>
        <dbReference type="SAM" id="MobiDB-lite"/>
    </source>
</evidence>
<organism evidence="2 3">
    <name type="scientific">Symbiodinium microadriaticum</name>
    <name type="common">Dinoflagellate</name>
    <name type="synonym">Zooxanthella microadriatica</name>
    <dbReference type="NCBI Taxonomy" id="2951"/>
    <lineage>
        <taxon>Eukaryota</taxon>
        <taxon>Sar</taxon>
        <taxon>Alveolata</taxon>
        <taxon>Dinophyceae</taxon>
        <taxon>Suessiales</taxon>
        <taxon>Symbiodiniaceae</taxon>
        <taxon>Symbiodinium</taxon>
    </lineage>
</organism>
<dbReference type="Proteomes" id="UP000186817">
    <property type="component" value="Unassembled WGS sequence"/>
</dbReference>